<dbReference type="GO" id="GO:0047553">
    <property type="term" value="F:2-oxoglutarate synthase activity"/>
    <property type="evidence" value="ECO:0007669"/>
    <property type="project" value="UniProtKB-EC"/>
</dbReference>
<organism evidence="2 3">
    <name type="scientific">Methanocorpusculum labreanum (strain ATCC 43576 / DSM 4855 / Z)</name>
    <dbReference type="NCBI Taxonomy" id="410358"/>
    <lineage>
        <taxon>Archaea</taxon>
        <taxon>Methanobacteriati</taxon>
        <taxon>Methanobacteriota</taxon>
        <taxon>Stenosarchaea group</taxon>
        <taxon>Methanomicrobia</taxon>
        <taxon>Methanomicrobiales</taxon>
        <taxon>Methanocorpusculaceae</taxon>
        <taxon>Methanocorpusculum</taxon>
    </lineage>
</organism>
<proteinExistence type="predicted"/>
<dbReference type="InterPro" id="IPR017896">
    <property type="entry name" value="4Fe4S_Fe-S-bd"/>
</dbReference>
<feature type="domain" description="4Fe-4S ferredoxin-type" evidence="1">
    <location>
        <begin position="6"/>
        <end position="35"/>
    </location>
</feature>
<keyword evidence="2" id="KW-0560">Oxidoreductase</keyword>
<name>A2SQQ1_METLZ</name>
<dbReference type="STRING" id="410358.Mlab_0483"/>
<dbReference type="Pfam" id="PF12837">
    <property type="entry name" value="Fer4_6"/>
    <property type="match status" value="1"/>
</dbReference>
<dbReference type="PROSITE" id="PS51379">
    <property type="entry name" value="4FE4S_FER_2"/>
    <property type="match status" value="2"/>
</dbReference>
<dbReference type="Gene3D" id="3.30.70.20">
    <property type="match status" value="1"/>
</dbReference>
<gene>
    <name evidence="2" type="ordered locus">Mlab_0483</name>
</gene>
<dbReference type="EMBL" id="CP000559">
    <property type="protein sequence ID" value="ABN06657.1"/>
    <property type="molecule type" value="Genomic_DNA"/>
</dbReference>
<dbReference type="EC" id="1.2.7.3" evidence="2"/>
<evidence type="ECO:0000259" key="1">
    <source>
        <dbReference type="PROSITE" id="PS51379"/>
    </source>
</evidence>
<evidence type="ECO:0000313" key="2">
    <source>
        <dbReference type="EMBL" id="ABN06657.1"/>
    </source>
</evidence>
<sequence>MIVLIMKLVVNERRCKGCNMCTKVCPYGIFQEGKRPGSRGYIIPVLDHPERCTNCRLQKLYGRQLCGMCQMICPDQAISWIDEKPFEPQKVVIEY</sequence>
<feature type="domain" description="4Fe-4S ferredoxin-type" evidence="1">
    <location>
        <begin position="66"/>
        <end position="83"/>
    </location>
</feature>
<reference evidence="2 3" key="1">
    <citation type="journal article" date="2009" name="Stand. Genomic Sci.">
        <title>Complete genome sequence of Methanocorpusculum labreanum type strain Z.</title>
        <authorList>
            <person name="Anderson I.J."/>
            <person name="Sieprawska-Lupa M."/>
            <person name="Goltsman E."/>
            <person name="Lapidus A."/>
            <person name="Copeland A."/>
            <person name="Glavina Del Rio T."/>
            <person name="Tice H."/>
            <person name="Dalin E."/>
            <person name="Barry K."/>
            <person name="Pitluck S."/>
            <person name="Hauser L."/>
            <person name="Land M."/>
            <person name="Lucas S."/>
            <person name="Richardson P."/>
            <person name="Whitman W.B."/>
            <person name="Kyrpides N.C."/>
        </authorList>
    </citation>
    <scope>NUCLEOTIDE SEQUENCE [LARGE SCALE GENOMIC DNA]</scope>
    <source>
        <strain evidence="3">ATCC 43576 / DSM 4855 / Z</strain>
    </source>
</reference>
<dbReference type="SUPFAM" id="SSF54862">
    <property type="entry name" value="4Fe-4S ferredoxins"/>
    <property type="match status" value="1"/>
</dbReference>
<dbReference type="InterPro" id="IPR017900">
    <property type="entry name" value="4Fe4S_Fe_S_CS"/>
</dbReference>
<dbReference type="Pfam" id="PF12800">
    <property type="entry name" value="Fer4_4"/>
    <property type="match status" value="1"/>
</dbReference>
<evidence type="ECO:0000313" key="3">
    <source>
        <dbReference type="Proteomes" id="UP000000365"/>
    </source>
</evidence>
<dbReference type="Proteomes" id="UP000000365">
    <property type="component" value="Chromosome"/>
</dbReference>
<dbReference type="AlphaFoldDB" id="A2SQQ1"/>
<dbReference type="KEGG" id="mla:Mlab_0483"/>
<dbReference type="eggNOG" id="arCOG00959">
    <property type="taxonomic scope" value="Archaea"/>
</dbReference>
<dbReference type="PROSITE" id="PS00198">
    <property type="entry name" value="4FE4S_FER_1"/>
    <property type="match status" value="1"/>
</dbReference>
<keyword evidence="3" id="KW-1185">Reference proteome</keyword>
<accession>A2SQQ1</accession>
<protein>
    <submittedName>
        <fullName evidence="2">2-oxoglutarate ferredoxin oxidoreductase, delta subunit</fullName>
        <ecNumber evidence="2">1.2.7.3</ecNumber>
    </submittedName>
</protein>
<dbReference type="HOGENOM" id="CLU_139698_5_3_2"/>